<reference evidence="4 5" key="1">
    <citation type="submission" date="2022-10" db="EMBL/GenBank/DDBJ databases">
        <title>Aestuariibacter sp. AA17 isolated from Montipora capitata coral fragment.</title>
        <authorList>
            <person name="Emsley S.A."/>
            <person name="Pfannmuller K.M."/>
            <person name="Loughran R.M."/>
            <person name="Shlafstein M."/>
            <person name="Papke E."/>
            <person name="Saw J.H."/>
            <person name="Ushijima B."/>
            <person name="Videau P."/>
        </authorList>
    </citation>
    <scope>NUCLEOTIDE SEQUENCE [LARGE SCALE GENOMIC DNA]</scope>
    <source>
        <strain evidence="4 5">AA17</strain>
    </source>
</reference>
<dbReference type="Gene3D" id="2.60.120.1370">
    <property type="match status" value="1"/>
</dbReference>
<dbReference type="InterPro" id="IPR048295">
    <property type="entry name" value="DUF4785_C"/>
</dbReference>
<dbReference type="RefSeq" id="WP_263711875.1">
    <property type="nucleotide sequence ID" value="NZ_JAOWKX010000003.1"/>
</dbReference>
<dbReference type="InterPro" id="IPR031979">
    <property type="entry name" value="DUF4785_N"/>
</dbReference>
<dbReference type="Pfam" id="PF20943">
    <property type="entry name" value="DUF4785_3rd"/>
    <property type="match status" value="1"/>
</dbReference>
<accession>A0ABT3A7D0</accession>
<evidence type="ECO:0000313" key="5">
    <source>
        <dbReference type="Proteomes" id="UP001652504"/>
    </source>
</evidence>
<protein>
    <submittedName>
        <fullName evidence="4">DUF4785 family protein</fullName>
    </submittedName>
</protein>
<dbReference type="EMBL" id="JAOWKX010000003">
    <property type="protein sequence ID" value="MCV2884595.1"/>
    <property type="molecule type" value="Genomic_DNA"/>
</dbReference>
<dbReference type="Gene3D" id="2.60.40.3870">
    <property type="entry name" value="Uncharacterised protein PF16024, DUF4785"/>
    <property type="match status" value="1"/>
</dbReference>
<organism evidence="4 5">
    <name type="scientific">Fluctibacter corallii</name>
    <dbReference type="NCBI Taxonomy" id="2984329"/>
    <lineage>
        <taxon>Bacteria</taxon>
        <taxon>Pseudomonadati</taxon>
        <taxon>Pseudomonadota</taxon>
        <taxon>Gammaproteobacteria</taxon>
        <taxon>Alteromonadales</taxon>
        <taxon>Alteromonadaceae</taxon>
        <taxon>Fluctibacter</taxon>
    </lineage>
</organism>
<feature type="chain" id="PRO_5046663690" evidence="1">
    <location>
        <begin position="25"/>
        <end position="394"/>
    </location>
</feature>
<evidence type="ECO:0000259" key="3">
    <source>
        <dbReference type="Pfam" id="PF20943"/>
    </source>
</evidence>
<sequence length="394" mass="43064">MKIFTTSLLAATLSALLASGAAIANQGYATYTFPIKADTTLNKSNKEESVMSQSYWREVTGAELRKGIDLNTTAKSALVLLSLKGSQADQKVIDTDQLQLISRNGRYVDSKKVSQESLAQTGLFARSVAITAKHHEIDNDLTLRSNQAFNDDDRFIVTVKESSSPYQLKLRAPTQNITDDQDVLATFSFTEGKSQIIDRSTLSDPQYKAQLVAPDGAITDLIVESANEQLQVKSPALSTVLSPVHGLYEVQVTMDAKVDGKQVLRNAKVAVAMKNTTAQLVNTRFETSDTLRAIVSYEAIVPSRFEARAVLYGTNHQGKLVPVAEAHAAHDVNSGKQMLILPFNEEIVNAAGVKAPYEVGMVRLFDQGQLALLDTSDSRVSSVDEIQNNRPTWR</sequence>
<dbReference type="Proteomes" id="UP001652504">
    <property type="component" value="Unassembled WGS sequence"/>
</dbReference>
<keyword evidence="1" id="KW-0732">Signal</keyword>
<name>A0ABT3A7D0_9ALTE</name>
<evidence type="ECO:0000256" key="1">
    <source>
        <dbReference type="SAM" id="SignalP"/>
    </source>
</evidence>
<keyword evidence="5" id="KW-1185">Reference proteome</keyword>
<evidence type="ECO:0000259" key="2">
    <source>
        <dbReference type="Pfam" id="PF16024"/>
    </source>
</evidence>
<dbReference type="Pfam" id="PF16024">
    <property type="entry name" value="DUF4785_1st"/>
    <property type="match status" value="1"/>
</dbReference>
<feature type="signal peptide" evidence="1">
    <location>
        <begin position="1"/>
        <end position="24"/>
    </location>
</feature>
<gene>
    <name evidence="4" type="ORF">OE749_07800</name>
</gene>
<feature type="domain" description="DUF4785" evidence="3">
    <location>
        <begin position="278"/>
        <end position="380"/>
    </location>
</feature>
<proteinExistence type="predicted"/>
<evidence type="ECO:0000313" key="4">
    <source>
        <dbReference type="EMBL" id="MCV2884595.1"/>
    </source>
</evidence>
<feature type="domain" description="DUF4785" evidence="2">
    <location>
        <begin position="30"/>
        <end position="161"/>
    </location>
</feature>
<comment type="caution">
    <text evidence="4">The sequence shown here is derived from an EMBL/GenBank/DDBJ whole genome shotgun (WGS) entry which is preliminary data.</text>
</comment>